<proteinExistence type="predicted"/>
<comment type="caution">
    <text evidence="6">The sequence shown here is derived from an EMBL/GenBank/DDBJ whole genome shotgun (WGS) entry which is preliminary data.</text>
</comment>
<evidence type="ECO:0000256" key="2">
    <source>
        <dbReference type="ARBA" id="ARBA00022490"/>
    </source>
</evidence>
<evidence type="ECO:0000313" key="7">
    <source>
        <dbReference type="Proteomes" id="UP000011519"/>
    </source>
</evidence>
<dbReference type="Pfam" id="PF04405">
    <property type="entry name" value="ScdA_N"/>
    <property type="match status" value="1"/>
</dbReference>
<evidence type="ECO:0000313" key="6">
    <source>
        <dbReference type="EMBL" id="ELY92397.1"/>
    </source>
</evidence>
<dbReference type="SUPFAM" id="SSF140683">
    <property type="entry name" value="SP0561-like"/>
    <property type="match status" value="1"/>
</dbReference>
<keyword evidence="7" id="KW-1185">Reference proteome</keyword>
<reference evidence="6 7" key="1">
    <citation type="journal article" date="2014" name="PLoS Genet.">
        <title>Phylogenetically driven sequencing of extremely halophilic archaea reveals strategies for static and dynamic osmo-response.</title>
        <authorList>
            <person name="Becker E.A."/>
            <person name="Seitzer P.M."/>
            <person name="Tritt A."/>
            <person name="Larsen D."/>
            <person name="Krusor M."/>
            <person name="Yao A.I."/>
            <person name="Wu D."/>
            <person name="Madern D."/>
            <person name="Eisen J.A."/>
            <person name="Darling A.E."/>
            <person name="Facciotti M.T."/>
        </authorList>
    </citation>
    <scope>NUCLEOTIDE SEQUENCE [LARGE SCALE GENOMIC DNA]</scope>
    <source>
        <strain evidence="6 7">JCM 10989</strain>
    </source>
</reference>
<dbReference type="Gene3D" id="1.20.120.520">
    <property type="entry name" value="nmb1532 protein domain like"/>
    <property type="match status" value="1"/>
</dbReference>
<dbReference type="NCBIfam" id="TIGR03652">
    <property type="entry name" value="FeS_repair_RIC"/>
    <property type="match status" value="1"/>
</dbReference>
<evidence type="ECO:0000256" key="3">
    <source>
        <dbReference type="ARBA" id="ARBA00022723"/>
    </source>
</evidence>
<dbReference type="InterPro" id="IPR038062">
    <property type="entry name" value="ScdA-like_N_sf"/>
</dbReference>
<organism evidence="6 7">
    <name type="scientific">Natrialba hulunbeirensis JCM 10989</name>
    <dbReference type="NCBI Taxonomy" id="1227493"/>
    <lineage>
        <taxon>Archaea</taxon>
        <taxon>Methanobacteriati</taxon>
        <taxon>Methanobacteriota</taxon>
        <taxon>Stenosarchaea group</taxon>
        <taxon>Halobacteria</taxon>
        <taxon>Halobacteriales</taxon>
        <taxon>Natrialbaceae</taxon>
        <taxon>Natrialba</taxon>
    </lineage>
</organism>
<evidence type="ECO:0000259" key="5">
    <source>
        <dbReference type="Pfam" id="PF01814"/>
    </source>
</evidence>
<dbReference type="PATRIC" id="fig|1227493.4.peg.1602"/>
<name>M0A3F1_9EURY</name>
<evidence type="ECO:0000256" key="4">
    <source>
        <dbReference type="ARBA" id="ARBA00023004"/>
    </source>
</evidence>
<dbReference type="OrthoDB" id="105876at2157"/>
<dbReference type="PANTHER" id="PTHR36438">
    <property type="entry name" value="IRON-SULFUR CLUSTER REPAIR PROTEIN YTFE"/>
    <property type="match status" value="1"/>
</dbReference>
<dbReference type="GO" id="GO:0005737">
    <property type="term" value="C:cytoplasm"/>
    <property type="evidence" value="ECO:0007669"/>
    <property type="project" value="UniProtKB-SubCell"/>
</dbReference>
<keyword evidence="2" id="KW-0963">Cytoplasm</keyword>
<evidence type="ECO:0000256" key="1">
    <source>
        <dbReference type="ARBA" id="ARBA00004496"/>
    </source>
</evidence>
<keyword evidence="4" id="KW-0408">Iron</keyword>
<comment type="subcellular location">
    <subcellularLocation>
        <location evidence="1">Cytoplasm</location>
    </subcellularLocation>
</comment>
<dbReference type="Proteomes" id="UP000011519">
    <property type="component" value="Unassembled WGS sequence"/>
</dbReference>
<dbReference type="InterPro" id="IPR019903">
    <property type="entry name" value="RIC_family"/>
</dbReference>
<feature type="domain" description="Hemerythrin-like" evidence="5">
    <location>
        <begin position="83"/>
        <end position="245"/>
    </location>
</feature>
<dbReference type="EMBL" id="AOIM01000020">
    <property type="protein sequence ID" value="ELY92397.1"/>
    <property type="molecule type" value="Genomic_DNA"/>
</dbReference>
<sequence>MTTTPTHPIDPTTELGQLVGNHPEFATVFESLGIDYCCGGETSLQRACAQNDLELETVLEQLDTTERAADAVPADASITELIDDIVNTHHDFLRAELPSLERLVRKVTRVHGESQPELEAIESTFLDLKEEVTHHIADEEENAFPVLRALETAGTGAATDPDAAETDLTQTGMEDEQIRDAIAHLEAEHDTAAEQLERLRSLSDNYAVPEDACTSYRNILDRLQLLEADMHQHVHKENNVLFPKAEQALEAGGES</sequence>
<dbReference type="GO" id="GO:0046872">
    <property type="term" value="F:metal ion binding"/>
    <property type="evidence" value="ECO:0007669"/>
    <property type="project" value="UniProtKB-KW"/>
</dbReference>
<dbReference type="RefSeq" id="WP_006652832.1">
    <property type="nucleotide sequence ID" value="NZ_AOIM01000020.1"/>
</dbReference>
<dbReference type="PANTHER" id="PTHR36438:SF1">
    <property type="entry name" value="IRON-SULFUR CLUSTER REPAIR PROTEIN YTFE"/>
    <property type="match status" value="1"/>
</dbReference>
<dbReference type="Pfam" id="PF01814">
    <property type="entry name" value="Hemerythrin"/>
    <property type="match status" value="1"/>
</dbReference>
<keyword evidence="3" id="KW-0479">Metal-binding</keyword>
<dbReference type="AlphaFoldDB" id="M0A3F1"/>
<protein>
    <submittedName>
        <fullName evidence="6">Iron-sulfur cluster repair di-iron protein</fullName>
    </submittedName>
</protein>
<dbReference type="STRING" id="1227493.C483_08078"/>
<gene>
    <name evidence="6" type="ORF">C483_08078</name>
</gene>
<accession>M0A3F1</accession>
<dbReference type="InterPro" id="IPR012312">
    <property type="entry name" value="Hemerythrin-like"/>
</dbReference>